<feature type="compositionally biased region" description="Low complexity" evidence="1">
    <location>
        <begin position="197"/>
        <end position="208"/>
    </location>
</feature>
<reference evidence="2" key="1">
    <citation type="submission" date="2020-02" db="EMBL/GenBank/DDBJ databases">
        <authorList>
            <person name="Meier V. D."/>
        </authorList>
    </citation>
    <scope>NUCLEOTIDE SEQUENCE</scope>
    <source>
        <strain evidence="2">AVDCRST_MAG53</strain>
    </source>
</reference>
<feature type="region of interest" description="Disordered" evidence="1">
    <location>
        <begin position="1"/>
        <end position="304"/>
    </location>
</feature>
<proteinExistence type="predicted"/>
<dbReference type="AlphaFoldDB" id="A0A6J4RZR4"/>
<feature type="compositionally biased region" description="Basic residues" evidence="1">
    <location>
        <begin position="81"/>
        <end position="90"/>
    </location>
</feature>
<gene>
    <name evidence="2" type="ORF">AVDCRST_MAG53-999</name>
</gene>
<feature type="non-terminal residue" evidence="2">
    <location>
        <position position="304"/>
    </location>
</feature>
<accession>A0A6J4RZR4</accession>
<feature type="compositionally biased region" description="Basic and acidic residues" evidence="1">
    <location>
        <begin position="32"/>
        <end position="43"/>
    </location>
</feature>
<organism evidence="2">
    <name type="scientific">uncultured Solirubrobacteraceae bacterium</name>
    <dbReference type="NCBI Taxonomy" id="1162706"/>
    <lineage>
        <taxon>Bacteria</taxon>
        <taxon>Bacillati</taxon>
        <taxon>Actinomycetota</taxon>
        <taxon>Thermoleophilia</taxon>
        <taxon>Solirubrobacterales</taxon>
        <taxon>Solirubrobacteraceae</taxon>
        <taxon>environmental samples</taxon>
    </lineage>
</organism>
<evidence type="ECO:0000313" key="2">
    <source>
        <dbReference type="EMBL" id="CAA9486008.1"/>
    </source>
</evidence>
<dbReference type="EMBL" id="CADCVR010000033">
    <property type="protein sequence ID" value="CAA9486008.1"/>
    <property type="molecule type" value="Genomic_DNA"/>
</dbReference>
<evidence type="ECO:0000256" key="1">
    <source>
        <dbReference type="SAM" id="MobiDB-lite"/>
    </source>
</evidence>
<feature type="compositionally biased region" description="Basic residues" evidence="1">
    <location>
        <begin position="21"/>
        <end position="31"/>
    </location>
</feature>
<sequence>APQVDHPEGVQVLPGPDPARVRRGRRGHRRAERLGQVERDRRGALGLGGAVAARGPRPVDAGRHLRRRQGDPGALRGRSGDRHRQRRRRDRPAAGRDLDPAPPRPLRRGRVPPQRGTVPPRRRARGAERHGAGQGDALRRLPGPHRGDRHLQAEGPAPAHRGGRRARQAPQAQAARAAQARAHPGQPRPRARRRARGAFAAAAAQAPGRGRRAARAHRAPDDRGALGARPRQCPGAACRARPRRGRRNRRAHRARPGAGVARGGRRPPSVRGAGAGGALGRARGAGAPRLAGPFGRRSHRASPL</sequence>
<feature type="compositionally biased region" description="Low complexity" evidence="1">
    <location>
        <begin position="168"/>
        <end position="185"/>
    </location>
</feature>
<protein>
    <submittedName>
        <fullName evidence="2">Chromosome partition protein smc</fullName>
    </submittedName>
</protein>
<feature type="compositionally biased region" description="Low complexity" evidence="1">
    <location>
        <begin position="280"/>
        <end position="295"/>
    </location>
</feature>
<feature type="compositionally biased region" description="Basic residues" evidence="1">
    <location>
        <begin position="240"/>
        <end position="255"/>
    </location>
</feature>
<name>A0A6J4RZR4_9ACTN</name>
<feature type="non-terminal residue" evidence="2">
    <location>
        <position position="1"/>
    </location>
</feature>
<feature type="compositionally biased region" description="Low complexity" evidence="1">
    <location>
        <begin position="228"/>
        <end position="239"/>
    </location>
</feature>
<feature type="compositionally biased region" description="Low complexity" evidence="1">
    <location>
        <begin position="50"/>
        <end position="59"/>
    </location>
</feature>